<dbReference type="Gene3D" id="2.60.40.10">
    <property type="entry name" value="Immunoglobulins"/>
    <property type="match status" value="1"/>
</dbReference>
<gene>
    <name evidence="3" type="ORF">NP493_535g01047</name>
</gene>
<sequence>MAVALQRARSTTLADMQLVEPRKEGPVPNHLLETKIYSKIGQNDVVQARPAVVHFAGFEVNKTHTQKLFLINVATEVHRMDVIPPQTKYFYIKYTKQDRLVAGSSLVCTVEFTPDEWRYYYDCIRVHTKGDGDNIIIPIHAYPVMNPSDFPSHIKFPHVPVGQSEFRVVPLRCRIPVDFEFQIEYVQPNEAFTINPMSGVVPANGETDITVMFSPTQFNTCFMKLQIVLSQFQVTPIVCTITGSSVPGLEKERSLALGGGDLSILDPRAVSPLHRARAKRKMRLQETSAGFSQRQKSEPMEEYRGLKVPTHLNTPHGVAQILLQEPGKMKMQDLRKAVLSRTAKDSTAPTKQMKEAMFEMALRKDIYEERQNQLRWQVKIGEGQMSHQDRQVVMVDRAEAWEQYKHKRGDPVVKSEYERTESKLIFRRTVRDASEVAPRVAKFDTYVNDMFAVRHHMLNQFQQAARTVIIRNRANQRLVLLRHMILEWGNIVIHPVTSRELREDVTDPFNSMSLHVTKIKGITFPTYVSPDVKDDMAVDALGVVPYMPTEVVIKKKVPYFNLKVPRVYKLLGYEAHDVHEASSNYVPPNLMRTLRTGAEDEIIQLPAPPVVSDQKQAVEIPKTPRGMEVARISPSATPCPKMAIEHHPLVPPQALFQPITYPPLHIFNPSPGLQVFHGPMPFAETDVDFHLCPLPRYAFADINNQHRATQKQYLDREDVIRGVMAWKRFPSQGLMSLSNTATLSNVWVPRWSDSFGSDLLPQSVPEQLNGLPPEEDVADIDQEEEEKEEEVVQLTPEMIKAQFPFIQAPSDVTAPSKNKKSDMFPEGNRMPPTNLPVSSTGPVPRERREQELDYFLKKKYNRLGSKIEARIENLDRITTMSQFVLK</sequence>
<dbReference type="Pfam" id="PF24771">
    <property type="entry name" value="Ig_CFAP74_1st"/>
    <property type="match status" value="1"/>
</dbReference>
<protein>
    <recommendedName>
        <fullName evidence="2">Cep192-like domain-containing protein</fullName>
    </recommendedName>
</protein>
<dbReference type="GO" id="GO:0003341">
    <property type="term" value="P:cilium movement"/>
    <property type="evidence" value="ECO:0007669"/>
    <property type="project" value="InterPro"/>
</dbReference>
<dbReference type="GO" id="GO:0044458">
    <property type="term" value="P:motile cilium assembly"/>
    <property type="evidence" value="ECO:0007669"/>
    <property type="project" value="TreeGrafter"/>
</dbReference>
<proteinExistence type="predicted"/>
<dbReference type="Proteomes" id="UP001209878">
    <property type="component" value="Unassembled WGS sequence"/>
</dbReference>
<dbReference type="PANTHER" id="PTHR46500:SF1">
    <property type="entry name" value="CILIA- AND FLAGELLA-ASSOCIATED PROTEIN 221"/>
    <property type="match status" value="1"/>
</dbReference>
<name>A0AAD9KW81_RIDPI</name>
<feature type="domain" description="Cep192-like" evidence="2">
    <location>
        <begin position="154"/>
        <end position="226"/>
    </location>
</feature>
<comment type="caution">
    <text evidence="3">The sequence shown here is derived from an EMBL/GenBank/DDBJ whole genome shotgun (WGS) entry which is preliminary data.</text>
</comment>
<dbReference type="Pfam" id="PF22067">
    <property type="entry name" value="Cep192_D3"/>
    <property type="match status" value="1"/>
</dbReference>
<dbReference type="PANTHER" id="PTHR46500">
    <property type="entry name" value="CILIA- AND FLAGELLA-ASSOCIATED PROTEIN 221"/>
    <property type="match status" value="1"/>
</dbReference>
<dbReference type="GO" id="GO:0097729">
    <property type="term" value="C:9+2 motile cilium"/>
    <property type="evidence" value="ECO:0007669"/>
    <property type="project" value="TreeGrafter"/>
</dbReference>
<dbReference type="InterPro" id="IPR054089">
    <property type="entry name" value="Cep192-like_D3"/>
</dbReference>
<reference evidence="3" key="1">
    <citation type="journal article" date="2023" name="Mol. Biol. Evol.">
        <title>Third-Generation Sequencing Reveals the Adaptive Role of the Epigenome in Three Deep-Sea Polychaetes.</title>
        <authorList>
            <person name="Perez M."/>
            <person name="Aroh O."/>
            <person name="Sun Y."/>
            <person name="Lan Y."/>
            <person name="Juniper S.K."/>
            <person name="Young C.R."/>
            <person name="Angers B."/>
            <person name="Qian P.Y."/>
        </authorList>
    </citation>
    <scope>NUCLEOTIDE SEQUENCE</scope>
    <source>
        <strain evidence="3">R07B-5</strain>
    </source>
</reference>
<keyword evidence="4" id="KW-1185">Reference proteome</keyword>
<accession>A0AAD9KW81</accession>
<organism evidence="3 4">
    <name type="scientific">Ridgeia piscesae</name>
    <name type="common">Tubeworm</name>
    <dbReference type="NCBI Taxonomy" id="27915"/>
    <lineage>
        <taxon>Eukaryota</taxon>
        <taxon>Metazoa</taxon>
        <taxon>Spiralia</taxon>
        <taxon>Lophotrochozoa</taxon>
        <taxon>Annelida</taxon>
        <taxon>Polychaeta</taxon>
        <taxon>Sedentaria</taxon>
        <taxon>Canalipalpata</taxon>
        <taxon>Sabellida</taxon>
        <taxon>Siboglinidae</taxon>
        <taxon>Ridgeia</taxon>
    </lineage>
</organism>
<evidence type="ECO:0000313" key="4">
    <source>
        <dbReference type="Proteomes" id="UP001209878"/>
    </source>
</evidence>
<dbReference type="EMBL" id="JAODUO010000538">
    <property type="protein sequence ID" value="KAK2178566.1"/>
    <property type="molecule type" value="Genomic_DNA"/>
</dbReference>
<dbReference type="InterPro" id="IPR013783">
    <property type="entry name" value="Ig-like_fold"/>
</dbReference>
<evidence type="ECO:0000256" key="1">
    <source>
        <dbReference type="SAM" id="MobiDB-lite"/>
    </source>
</evidence>
<evidence type="ECO:0000313" key="3">
    <source>
        <dbReference type="EMBL" id="KAK2178566.1"/>
    </source>
</evidence>
<evidence type="ECO:0000259" key="2">
    <source>
        <dbReference type="Pfam" id="PF22067"/>
    </source>
</evidence>
<dbReference type="InterPro" id="IPR029676">
    <property type="entry name" value="CFAP221"/>
</dbReference>
<feature type="region of interest" description="Disordered" evidence="1">
    <location>
        <begin position="810"/>
        <end position="846"/>
    </location>
</feature>
<dbReference type="AlphaFoldDB" id="A0AAD9KW81"/>